<protein>
    <submittedName>
        <fullName evidence="1">Uncharacterized protein</fullName>
    </submittedName>
</protein>
<comment type="caution">
    <text evidence="1">The sequence shown here is derived from an EMBL/GenBank/DDBJ whole genome shotgun (WGS) entry which is preliminary data.</text>
</comment>
<organism evidence="1">
    <name type="scientific">Pricia antarctica</name>
    <dbReference type="NCBI Taxonomy" id="641691"/>
    <lineage>
        <taxon>Bacteria</taxon>
        <taxon>Pseudomonadati</taxon>
        <taxon>Bacteroidota</taxon>
        <taxon>Flavobacteriia</taxon>
        <taxon>Flavobacteriales</taxon>
        <taxon>Flavobacteriaceae</taxon>
        <taxon>Pricia</taxon>
    </lineage>
</organism>
<evidence type="ECO:0000313" key="1">
    <source>
        <dbReference type="EMBL" id="HEA19688.1"/>
    </source>
</evidence>
<name>A0A831QMI1_9FLAO</name>
<reference evidence="1" key="1">
    <citation type="journal article" date="2020" name="mSystems">
        <title>Genome- and Community-Level Interaction Insights into Carbon Utilization and Element Cycling Functions of Hydrothermarchaeota in Hydrothermal Sediment.</title>
        <authorList>
            <person name="Zhou Z."/>
            <person name="Liu Y."/>
            <person name="Xu W."/>
            <person name="Pan J."/>
            <person name="Luo Z.H."/>
            <person name="Li M."/>
        </authorList>
    </citation>
    <scope>NUCLEOTIDE SEQUENCE [LARGE SCALE GENOMIC DNA]</scope>
    <source>
        <strain evidence="1">HyVt-345</strain>
    </source>
</reference>
<dbReference type="AlphaFoldDB" id="A0A831QMI1"/>
<dbReference type="Proteomes" id="UP000886191">
    <property type="component" value="Unassembled WGS sequence"/>
</dbReference>
<accession>A0A831QMI1</accession>
<gene>
    <name evidence="1" type="ORF">ENH87_02070</name>
</gene>
<dbReference type="EMBL" id="DRGL01000013">
    <property type="protein sequence ID" value="HEA19688.1"/>
    <property type="molecule type" value="Genomic_DNA"/>
</dbReference>
<sequence length="69" mass="8165">MMVYQEFDGKVTEFMRGLVGEQLDQCTGEQITLFNRMYKSIDEIAVDKMRRAYYQCRKTVLENKEKSNG</sequence>
<proteinExistence type="predicted"/>